<dbReference type="Proteomes" id="UP000198964">
    <property type="component" value="Unassembled WGS sequence"/>
</dbReference>
<keyword evidence="9" id="KW-0812">Transmembrane</keyword>
<proteinExistence type="predicted"/>
<keyword evidence="8" id="KW-0175">Coiled coil</keyword>
<evidence type="ECO:0000256" key="4">
    <source>
        <dbReference type="ARBA" id="ARBA00022679"/>
    </source>
</evidence>
<dbReference type="Pfam" id="PF13374">
    <property type="entry name" value="TPR_10"/>
    <property type="match status" value="1"/>
</dbReference>
<comment type="catalytic activity">
    <reaction evidence="1">
        <text>ATP + protein L-histidine = ADP + protein N-phospho-L-histidine.</text>
        <dbReference type="EC" id="2.7.13.3"/>
    </reaction>
</comment>
<dbReference type="Gene3D" id="3.30.565.10">
    <property type="entry name" value="Histidine kinase-like ATPase, C-terminal domain"/>
    <property type="match status" value="1"/>
</dbReference>
<keyword evidence="3" id="KW-0597">Phosphoprotein</keyword>
<evidence type="ECO:0000256" key="1">
    <source>
        <dbReference type="ARBA" id="ARBA00000085"/>
    </source>
</evidence>
<evidence type="ECO:0000256" key="5">
    <source>
        <dbReference type="ARBA" id="ARBA00022777"/>
    </source>
</evidence>
<dbReference type="PROSITE" id="PS50005">
    <property type="entry name" value="TPR"/>
    <property type="match status" value="1"/>
</dbReference>
<dbReference type="AlphaFoldDB" id="A0A1I2JQ35"/>
<dbReference type="SUPFAM" id="SSF48452">
    <property type="entry name" value="TPR-like"/>
    <property type="match status" value="3"/>
</dbReference>
<dbReference type="SMART" id="SM00388">
    <property type="entry name" value="HisKA"/>
    <property type="match status" value="1"/>
</dbReference>
<gene>
    <name evidence="11" type="ORF">SAMN05216283_10911</name>
</gene>
<keyword evidence="4" id="KW-0808">Transferase</keyword>
<dbReference type="InterPro" id="IPR036097">
    <property type="entry name" value="HisK_dim/P_sf"/>
</dbReference>
<dbReference type="EC" id="2.7.13.3" evidence="2"/>
<dbReference type="InterPro" id="IPR005467">
    <property type="entry name" value="His_kinase_dom"/>
</dbReference>
<reference evidence="11 12" key="1">
    <citation type="submission" date="2016-10" db="EMBL/GenBank/DDBJ databases">
        <authorList>
            <person name="de Groot N.N."/>
        </authorList>
    </citation>
    <scope>NUCLEOTIDE SEQUENCE [LARGE SCALE GENOMIC DNA]</scope>
    <source>
        <strain evidence="11 12">CGMCC 1.9156</strain>
    </source>
</reference>
<dbReference type="InterPro" id="IPR004358">
    <property type="entry name" value="Sig_transdc_His_kin-like_C"/>
</dbReference>
<dbReference type="InterPro" id="IPR003594">
    <property type="entry name" value="HATPase_dom"/>
</dbReference>
<keyword evidence="12" id="KW-1185">Reference proteome</keyword>
<evidence type="ECO:0000256" key="2">
    <source>
        <dbReference type="ARBA" id="ARBA00012438"/>
    </source>
</evidence>
<feature type="transmembrane region" description="Helical" evidence="9">
    <location>
        <begin position="445"/>
        <end position="463"/>
    </location>
</feature>
<dbReference type="SUPFAM" id="SSF47384">
    <property type="entry name" value="Homodimeric domain of signal transducing histidine kinase"/>
    <property type="match status" value="1"/>
</dbReference>
<keyword evidence="9" id="KW-1133">Transmembrane helix</keyword>
<dbReference type="PANTHER" id="PTHR43711:SF26">
    <property type="entry name" value="SENSOR HISTIDINE KINASE RCSC"/>
    <property type="match status" value="1"/>
</dbReference>
<dbReference type="InterPro" id="IPR050736">
    <property type="entry name" value="Sensor_HK_Regulatory"/>
</dbReference>
<dbReference type="Gene3D" id="1.10.287.130">
    <property type="match status" value="1"/>
</dbReference>
<dbReference type="STRING" id="655355.SAMN05216283_10911"/>
<name>A0A1I2JQ35_9BACT</name>
<dbReference type="InterPro" id="IPR036890">
    <property type="entry name" value="HATPase_C_sf"/>
</dbReference>
<evidence type="ECO:0000256" key="3">
    <source>
        <dbReference type="ARBA" id="ARBA00022553"/>
    </source>
</evidence>
<dbReference type="Gene3D" id="1.25.40.10">
    <property type="entry name" value="Tetratricopeptide repeat domain"/>
    <property type="match status" value="2"/>
</dbReference>
<dbReference type="SMART" id="SM00028">
    <property type="entry name" value="TPR"/>
    <property type="match status" value="7"/>
</dbReference>
<keyword evidence="5" id="KW-0418">Kinase</keyword>
<keyword evidence="7" id="KW-0802">TPR repeat</keyword>
<evidence type="ECO:0000313" key="12">
    <source>
        <dbReference type="Proteomes" id="UP000198964"/>
    </source>
</evidence>
<dbReference type="CDD" id="cd00082">
    <property type="entry name" value="HisKA"/>
    <property type="match status" value="1"/>
</dbReference>
<evidence type="ECO:0000313" key="11">
    <source>
        <dbReference type="EMBL" id="SFF54876.1"/>
    </source>
</evidence>
<dbReference type="SMART" id="SM00387">
    <property type="entry name" value="HATPase_c"/>
    <property type="match status" value="1"/>
</dbReference>
<dbReference type="PROSITE" id="PS50109">
    <property type="entry name" value="HIS_KIN"/>
    <property type="match status" value="1"/>
</dbReference>
<dbReference type="PRINTS" id="PR00344">
    <property type="entry name" value="BCTRLSENSOR"/>
</dbReference>
<dbReference type="GO" id="GO:0000155">
    <property type="term" value="F:phosphorelay sensor kinase activity"/>
    <property type="evidence" value="ECO:0007669"/>
    <property type="project" value="InterPro"/>
</dbReference>
<evidence type="ECO:0000256" key="9">
    <source>
        <dbReference type="SAM" id="Phobius"/>
    </source>
</evidence>
<dbReference type="InterPro" id="IPR011990">
    <property type="entry name" value="TPR-like_helical_dom_sf"/>
</dbReference>
<dbReference type="EMBL" id="FONW01000009">
    <property type="protein sequence ID" value="SFF54876.1"/>
    <property type="molecule type" value="Genomic_DNA"/>
</dbReference>
<evidence type="ECO:0000256" key="8">
    <source>
        <dbReference type="SAM" id="Coils"/>
    </source>
</evidence>
<evidence type="ECO:0000256" key="7">
    <source>
        <dbReference type="PROSITE-ProRule" id="PRU00339"/>
    </source>
</evidence>
<dbReference type="SUPFAM" id="SSF55874">
    <property type="entry name" value="ATPase domain of HSP90 chaperone/DNA topoisomerase II/histidine kinase"/>
    <property type="match status" value="1"/>
</dbReference>
<accession>A0A1I2JQ35</accession>
<dbReference type="Pfam" id="PF17874">
    <property type="entry name" value="TPR_MalT"/>
    <property type="match status" value="1"/>
</dbReference>
<evidence type="ECO:0000256" key="6">
    <source>
        <dbReference type="ARBA" id="ARBA00023012"/>
    </source>
</evidence>
<keyword evidence="9" id="KW-0472">Membrane</keyword>
<feature type="coiled-coil region" evidence="8">
    <location>
        <begin position="408"/>
        <end position="444"/>
    </location>
</feature>
<dbReference type="InterPro" id="IPR041617">
    <property type="entry name" value="TPR_MalT"/>
</dbReference>
<evidence type="ECO:0000259" key="10">
    <source>
        <dbReference type="PROSITE" id="PS50109"/>
    </source>
</evidence>
<feature type="domain" description="Histidine kinase" evidence="10">
    <location>
        <begin position="501"/>
        <end position="720"/>
    </location>
</feature>
<dbReference type="PANTHER" id="PTHR43711">
    <property type="entry name" value="TWO-COMPONENT HISTIDINE KINASE"/>
    <property type="match status" value="1"/>
</dbReference>
<dbReference type="RefSeq" id="WP_139218304.1">
    <property type="nucleotide sequence ID" value="NZ_FONW01000009.1"/>
</dbReference>
<dbReference type="InterPro" id="IPR019734">
    <property type="entry name" value="TPR_rpt"/>
</dbReference>
<sequence length="724" mass="82341">MNKLLVRIIMPALWLLVQFVSLAGNSKIDSLMTLVPGKEGTALADLYLEVSEVYSYTNPLKSIEFAERALAVVDTVANLEQTCYSYLLIGNGYINVGEFQKAKPYIDRGLERAEGLGDAKYISVGKSALAAYYMNIGNYDQALHLFQETLQTAIANKMEDREARARLNIGAIYTTTGERAEGLRYMTEALRYFESVGNRTISSRILNNIAVNYHSWKDYDLALKYYRRTLRTYEAESNYLGKVMVLNNIGEIYKDQGHYEMALKYYDQIFDLADQHEVSAFYMAVAKVGMADTYFKLGERAKAKQYAEECLTVFKQANMQEGVVHAQLVLAELDFEKGNLNSALSQTENSLQLAETMGIQELVQECYLLKSQILEAQNRYQESLSSYRHFVAISDSLIRERQHHQLALHRAEVNISEKESEIELLQKDNEIKDLQLTRQKTQSRTLIIAVGLLIVVIALSLSYNKARTKSNILLQEKNKQITDQHEELLRVNQTKDKFLSIIGHDLRNPIGAFKDMVSQLAEFPEMFNEELRNQILEELRDEAESTYFLLDNLLLWAKTQKNSIQFKPEKLKLNLVIKNNIILNTRIAARKKITLKSAISDDVLVNADHNMIDLVIRNLLSNAIKFTPEEGKVNILIKDEDTDFIEVSIKDNGVGIPEKDLPRLLDPNDHLSTYGTGNEKGSGLGLILCREFIEMNGGKLEIQSRVGRGSTFSFTLKKYRAEQA</sequence>
<keyword evidence="6" id="KW-0902">Two-component regulatory system</keyword>
<dbReference type="Pfam" id="PF02518">
    <property type="entry name" value="HATPase_c"/>
    <property type="match status" value="1"/>
</dbReference>
<organism evidence="11 12">
    <name type="scientific">Sunxiuqinia elliptica</name>
    <dbReference type="NCBI Taxonomy" id="655355"/>
    <lineage>
        <taxon>Bacteria</taxon>
        <taxon>Pseudomonadati</taxon>
        <taxon>Bacteroidota</taxon>
        <taxon>Bacteroidia</taxon>
        <taxon>Marinilabiliales</taxon>
        <taxon>Prolixibacteraceae</taxon>
        <taxon>Sunxiuqinia</taxon>
    </lineage>
</organism>
<dbReference type="InterPro" id="IPR003661">
    <property type="entry name" value="HisK_dim/P_dom"/>
</dbReference>
<feature type="repeat" description="TPR" evidence="7">
    <location>
        <begin position="243"/>
        <end position="276"/>
    </location>
</feature>
<protein>
    <recommendedName>
        <fullName evidence="2">histidine kinase</fullName>
        <ecNumber evidence="2">2.7.13.3</ecNumber>
    </recommendedName>
</protein>